<feature type="transmembrane region" description="Helical" evidence="9">
    <location>
        <begin position="1002"/>
        <end position="1028"/>
    </location>
</feature>
<evidence type="ECO:0000256" key="5">
    <source>
        <dbReference type="ARBA" id="ARBA00022519"/>
    </source>
</evidence>
<feature type="transmembrane region" description="Helical" evidence="9">
    <location>
        <begin position="432"/>
        <end position="456"/>
    </location>
</feature>
<keyword evidence="7 9" id="KW-1133">Transmembrane helix</keyword>
<dbReference type="Gene3D" id="3.30.70.1440">
    <property type="entry name" value="Multidrug efflux transporter AcrB pore domain"/>
    <property type="match status" value="1"/>
</dbReference>
<dbReference type="Gene3D" id="1.20.1640.10">
    <property type="entry name" value="Multidrug efflux transporter AcrB transmembrane domain"/>
    <property type="match status" value="2"/>
</dbReference>
<feature type="transmembrane region" description="Helical" evidence="9">
    <location>
        <begin position="398"/>
        <end position="420"/>
    </location>
</feature>
<dbReference type="SUPFAM" id="SSF82693">
    <property type="entry name" value="Multidrug efflux transporter AcrB pore domain, PN1, PN2, PC1 and PC2 subdomains"/>
    <property type="match status" value="4"/>
</dbReference>
<dbReference type="AlphaFoldDB" id="A0A7Y7IUQ8"/>
<gene>
    <name evidence="10" type="ORF">HUK84_06295</name>
</gene>
<name>A0A7Y7IUQ8_9PROT</name>
<dbReference type="GO" id="GO:0005886">
    <property type="term" value="C:plasma membrane"/>
    <property type="evidence" value="ECO:0007669"/>
    <property type="project" value="UniProtKB-SubCell"/>
</dbReference>
<feature type="transmembrane region" description="Helical" evidence="9">
    <location>
        <begin position="974"/>
        <end position="996"/>
    </location>
</feature>
<feature type="transmembrane region" description="Helical" evidence="9">
    <location>
        <begin position="533"/>
        <end position="555"/>
    </location>
</feature>
<dbReference type="GO" id="GO:0009636">
    <property type="term" value="P:response to toxic substance"/>
    <property type="evidence" value="ECO:0007669"/>
    <property type="project" value="UniProtKB-ARBA"/>
</dbReference>
<evidence type="ECO:0000313" key="11">
    <source>
        <dbReference type="Proteomes" id="UP000534870"/>
    </source>
</evidence>
<dbReference type="NCBIfam" id="TIGR00915">
    <property type="entry name" value="2A0602"/>
    <property type="match status" value="1"/>
</dbReference>
<organism evidence="10 11">
    <name type="scientific">Nguyenibacter vanlangensis</name>
    <dbReference type="NCBI Taxonomy" id="1216886"/>
    <lineage>
        <taxon>Bacteria</taxon>
        <taxon>Pseudomonadati</taxon>
        <taxon>Pseudomonadota</taxon>
        <taxon>Alphaproteobacteria</taxon>
        <taxon>Acetobacterales</taxon>
        <taxon>Acetobacteraceae</taxon>
        <taxon>Nguyenibacter</taxon>
    </lineage>
</organism>
<evidence type="ECO:0000313" key="10">
    <source>
        <dbReference type="EMBL" id="NVN10758.1"/>
    </source>
</evidence>
<evidence type="ECO:0000256" key="1">
    <source>
        <dbReference type="ARBA" id="ARBA00004429"/>
    </source>
</evidence>
<dbReference type="InterPro" id="IPR027463">
    <property type="entry name" value="AcrB_DN_DC_subdom"/>
</dbReference>
<dbReference type="InterPro" id="IPR004764">
    <property type="entry name" value="MdtF-like"/>
</dbReference>
<comment type="similarity">
    <text evidence="2 9">Belongs to the resistance-nodulation-cell division (RND) (TC 2.A.6) family.</text>
</comment>
<comment type="subcellular location">
    <subcellularLocation>
        <location evidence="1 9">Cell inner membrane</location>
        <topology evidence="1 9">Multi-pass membrane protein</topology>
    </subcellularLocation>
</comment>
<dbReference type="GO" id="GO:0042910">
    <property type="term" value="F:xenobiotic transmembrane transporter activity"/>
    <property type="evidence" value="ECO:0007669"/>
    <property type="project" value="TreeGrafter"/>
</dbReference>
<dbReference type="SUPFAM" id="SSF82714">
    <property type="entry name" value="Multidrug efflux transporter AcrB TolC docking domain, DN and DC subdomains"/>
    <property type="match status" value="2"/>
</dbReference>
<reference evidence="10 11" key="1">
    <citation type="submission" date="2020-06" db="EMBL/GenBank/DDBJ databases">
        <title>Description of novel acetic acid bacteria.</title>
        <authorList>
            <person name="Sombolestani A."/>
        </authorList>
    </citation>
    <scope>NUCLEOTIDE SEQUENCE [LARGE SCALE GENOMIC DNA]</scope>
    <source>
        <strain evidence="10 11">LMG 31431</strain>
    </source>
</reference>
<keyword evidence="4" id="KW-1003">Cell membrane</keyword>
<keyword evidence="5 9" id="KW-0997">Cell inner membrane</keyword>
<dbReference type="InterPro" id="IPR001036">
    <property type="entry name" value="Acrflvin-R"/>
</dbReference>
<evidence type="ECO:0000256" key="8">
    <source>
        <dbReference type="ARBA" id="ARBA00023136"/>
    </source>
</evidence>
<feature type="transmembrane region" description="Helical" evidence="9">
    <location>
        <begin position="343"/>
        <end position="362"/>
    </location>
</feature>
<evidence type="ECO:0000256" key="3">
    <source>
        <dbReference type="ARBA" id="ARBA00022448"/>
    </source>
</evidence>
<evidence type="ECO:0000256" key="9">
    <source>
        <dbReference type="RuleBase" id="RU364070"/>
    </source>
</evidence>
<comment type="caution">
    <text evidence="10">The sequence shown here is derived from an EMBL/GenBank/DDBJ whole genome shotgun (WGS) entry which is preliminary data.</text>
</comment>
<feature type="transmembrane region" description="Helical" evidence="9">
    <location>
        <begin position="468"/>
        <end position="490"/>
    </location>
</feature>
<accession>A0A7Y7IUQ8</accession>
<dbReference type="PRINTS" id="PR00702">
    <property type="entry name" value="ACRIFLAVINRP"/>
</dbReference>
<dbReference type="FunFam" id="3.30.70.1430:FF:000001">
    <property type="entry name" value="Efflux pump membrane transporter"/>
    <property type="match status" value="1"/>
</dbReference>
<dbReference type="Gene3D" id="3.30.2090.10">
    <property type="entry name" value="Multidrug efflux transporter AcrB TolC docking domain, DN and DC subdomains"/>
    <property type="match status" value="2"/>
</dbReference>
<dbReference type="PANTHER" id="PTHR32063:SF13">
    <property type="entry name" value="MULTIDRUG EFFLUX PUMP SUBUNIT ACRB-RELATED"/>
    <property type="match status" value="1"/>
</dbReference>
<dbReference type="Gene3D" id="3.30.70.1320">
    <property type="entry name" value="Multidrug efflux transporter AcrB pore domain like"/>
    <property type="match status" value="1"/>
</dbReference>
<feature type="transmembrane region" description="Helical" evidence="9">
    <location>
        <begin position="925"/>
        <end position="946"/>
    </location>
</feature>
<keyword evidence="3 9" id="KW-0813">Transport</keyword>
<dbReference type="RefSeq" id="WP_176639519.1">
    <property type="nucleotide sequence ID" value="NZ_JABXXP010000072.1"/>
</dbReference>
<dbReference type="GO" id="GO:0015562">
    <property type="term" value="F:efflux transmembrane transporter activity"/>
    <property type="evidence" value="ECO:0007669"/>
    <property type="project" value="InterPro"/>
</dbReference>
<dbReference type="Gene3D" id="3.30.70.1430">
    <property type="entry name" value="Multidrug efflux transporter AcrB pore domain"/>
    <property type="match status" value="2"/>
</dbReference>
<evidence type="ECO:0000256" key="4">
    <source>
        <dbReference type="ARBA" id="ARBA00022475"/>
    </source>
</evidence>
<dbReference type="PANTHER" id="PTHR32063">
    <property type="match status" value="1"/>
</dbReference>
<dbReference type="Pfam" id="PF00873">
    <property type="entry name" value="ACR_tran"/>
    <property type="match status" value="1"/>
</dbReference>
<keyword evidence="6 9" id="KW-0812">Transmembrane</keyword>
<feature type="transmembrane region" description="Helical" evidence="9">
    <location>
        <begin position="374"/>
        <end position="392"/>
    </location>
</feature>
<dbReference type="Proteomes" id="UP000534870">
    <property type="component" value="Unassembled WGS sequence"/>
</dbReference>
<evidence type="ECO:0000256" key="2">
    <source>
        <dbReference type="ARBA" id="ARBA00010942"/>
    </source>
</evidence>
<sequence length="1041" mass="110290">MISKFFIERPVFANVIAVVTILLGIVGLFAMPISQYPDVVPPTVQVTTNYPGASATTIARTVALPIEQQVNGVQDMLYMQSTSTDSGAYTLTVTFRIGTDPDKAQILVQNRVSSAMASLPQSVQVQGVTVQKRSTSVLGFVALTSPDNSRDSLYLSNYATIHVIDALSRIPGVGNINVLGASQYAMRIWFDPDLLQAHGLEASDVLNAIEQQSQVVPSGQFGSPPGRAQPFQYTLDVRGRLADPVEFGNLIIKTGAGTGGQIVRLHDVARVEMGAKSYAQDFRLNGRPAIGIGIYQTPEANGLRTFRAVRREMAGLSRDFPPGVASEIPFDTTTFVSASIGEVYKTLIEAAILVLIVILVFLQDWRAMMVPATTVPVTIIGAFAAMAAMGFGVNISTLLAIVLAIGIVVDDAIVIVEGVAQQLEGGLPGRAAAIEAMGVLVGPIIGITLVLMSVFIPAGFLSGLTGRMYAQFALVIAATALISAINALTLKPTQCAAWMRPVPRDARRNGFYRAFNRLYATAEARYVRLIRSVVGRSGLSVLVAFGIIVLAIGGLSRLPTGFLPLEDQGYFVISAQLPSGASLARVGATLRRISNVVQKVPGVENVVTISGMSVLDNSASISNAGTVYVVLKDWSQRGSGAGLVGMYHALSNAVAPIREASVRVVPPPAIQGIGNAGGFTMQLELRDGTLDWSRLQAVTADMVRAGGSQSAISRIFSTYHADAPQFAVSVDRTKAATLGVSLQDVFQELSYAVGSGYAGQFDRFNHVFQVYVQAQDAYRVDAAHLGLLRVRNANGGMVPLGSLVRVTPLTGPSLVTLYNLYPSATLIGTPGKGFSSGDALTVMEQAGAQELPPGTGYDWTAMSYQEKAVGGQVYLVFGLAMLMVYLVLAAQYESWFMPLAVIAAVPLALTGPATVIAALGIDNNLYTQIGLILLVALSAKNAILIVEMARELRESGRNIVDAAVEAARIRFRPILMTSIAFALGVVPLVTASGAGANARKSIGITTLSGMISSTCLAVVLVPAFFVVIRQFEERRKGTSHV</sequence>
<evidence type="ECO:0000256" key="7">
    <source>
        <dbReference type="ARBA" id="ARBA00022989"/>
    </source>
</evidence>
<feature type="transmembrane region" description="Helical" evidence="9">
    <location>
        <begin position="871"/>
        <end position="888"/>
    </location>
</feature>
<keyword evidence="8 9" id="KW-0472">Membrane</keyword>
<dbReference type="EMBL" id="JABXXP010000072">
    <property type="protein sequence ID" value="NVN10758.1"/>
    <property type="molecule type" value="Genomic_DNA"/>
</dbReference>
<feature type="transmembrane region" description="Helical" evidence="9">
    <location>
        <begin position="12"/>
        <end position="33"/>
    </location>
</feature>
<proteinExistence type="inferred from homology"/>
<evidence type="ECO:0000256" key="6">
    <source>
        <dbReference type="ARBA" id="ARBA00022692"/>
    </source>
</evidence>
<feature type="transmembrane region" description="Helical" evidence="9">
    <location>
        <begin position="895"/>
        <end position="919"/>
    </location>
</feature>
<dbReference type="SUPFAM" id="SSF82866">
    <property type="entry name" value="Multidrug efflux transporter AcrB transmembrane domain"/>
    <property type="match status" value="2"/>
</dbReference>
<protein>
    <recommendedName>
        <fullName evidence="9">Efflux pump membrane transporter</fullName>
    </recommendedName>
</protein>